<evidence type="ECO:0000313" key="3">
    <source>
        <dbReference type="Proteomes" id="UP001432062"/>
    </source>
</evidence>
<evidence type="ECO:0008006" key="4">
    <source>
        <dbReference type="Google" id="ProtNLM"/>
    </source>
</evidence>
<organism evidence="2 3">
    <name type="scientific">Nocardia vinacea</name>
    <dbReference type="NCBI Taxonomy" id="96468"/>
    <lineage>
        <taxon>Bacteria</taxon>
        <taxon>Bacillati</taxon>
        <taxon>Actinomycetota</taxon>
        <taxon>Actinomycetes</taxon>
        <taxon>Mycobacteriales</taxon>
        <taxon>Nocardiaceae</taxon>
        <taxon>Nocardia</taxon>
    </lineage>
</organism>
<feature type="chain" id="PRO_5045506511" description="Lipase" evidence="1">
    <location>
        <begin position="33"/>
        <end position="407"/>
    </location>
</feature>
<keyword evidence="1" id="KW-0732">Signal</keyword>
<evidence type="ECO:0000313" key="2">
    <source>
        <dbReference type="EMBL" id="WUV48905.1"/>
    </source>
</evidence>
<dbReference type="RefSeq" id="WP_329413346.1">
    <property type="nucleotide sequence ID" value="NZ_CP109441.1"/>
</dbReference>
<keyword evidence="3" id="KW-1185">Reference proteome</keyword>
<dbReference type="Proteomes" id="UP001432062">
    <property type="component" value="Chromosome"/>
</dbReference>
<feature type="signal peptide" evidence="1">
    <location>
        <begin position="1"/>
        <end position="32"/>
    </location>
</feature>
<evidence type="ECO:0000256" key="1">
    <source>
        <dbReference type="SAM" id="SignalP"/>
    </source>
</evidence>
<dbReference type="PANTHER" id="PTHR34853:SF1">
    <property type="entry name" value="LIPASE 5"/>
    <property type="match status" value="1"/>
</dbReference>
<dbReference type="SUPFAM" id="SSF53474">
    <property type="entry name" value="alpha/beta-Hydrolases"/>
    <property type="match status" value="1"/>
</dbReference>
<dbReference type="InterPro" id="IPR029058">
    <property type="entry name" value="AB_hydrolase_fold"/>
</dbReference>
<sequence>MVVREEPEFMRSTPRSVIALLAAALLVAPACGSDNPPAVARGEVVSTTPVVQLSAEQTTTYLASANIGTPARNGVDAYRVVYRTVTPEGDPTTASGLVVLPRTESRRLRVVTYEHGTLVLKSDAPSVNDTRADRARTIMFAAAGYAAIAPDYLGLGEGPGAHPYTHAPSEVSASVDLLRAARTMAAGQQHDLDSDVLVTGFSQGGQAATALGKALQGGDAPGFGLAALAPISGPYDVQHVETPGAIEGRVLPAVAVFYLAYWITAMNRIYHLYDRPVDAFQEPIADRVEQLFDGRQNEITIGTALPVRPELLLTPKFLALAQDPTGTAREAVAASDGTCDWTPRVPVHLYAATGDRNVLYANAEHCLQAMRTDRATLTDLGDIDHSATARVALPQILDWFQREIPAI</sequence>
<dbReference type="InterPro" id="IPR005152">
    <property type="entry name" value="Lipase_secreted"/>
</dbReference>
<dbReference type="Gene3D" id="3.40.50.1820">
    <property type="entry name" value="alpha/beta hydrolase"/>
    <property type="match status" value="1"/>
</dbReference>
<name>A0ABZ1Z4C3_9NOCA</name>
<dbReference type="Gene3D" id="1.10.260.160">
    <property type="match status" value="1"/>
</dbReference>
<gene>
    <name evidence="2" type="ORF">OG563_12330</name>
</gene>
<dbReference type="EMBL" id="CP109441">
    <property type="protein sequence ID" value="WUV48905.1"/>
    <property type="molecule type" value="Genomic_DNA"/>
</dbReference>
<proteinExistence type="predicted"/>
<dbReference type="PANTHER" id="PTHR34853">
    <property type="match status" value="1"/>
</dbReference>
<protein>
    <recommendedName>
        <fullName evidence="4">Lipase</fullName>
    </recommendedName>
</protein>
<dbReference type="PIRSF" id="PIRSF029171">
    <property type="entry name" value="Esterase_LipA"/>
    <property type="match status" value="1"/>
</dbReference>
<accession>A0ABZ1Z4C3</accession>
<reference evidence="2" key="1">
    <citation type="submission" date="2022-10" db="EMBL/GenBank/DDBJ databases">
        <title>The complete genomes of actinobacterial strains from the NBC collection.</title>
        <authorList>
            <person name="Joergensen T.S."/>
            <person name="Alvarez Arevalo M."/>
            <person name="Sterndorff E.B."/>
            <person name="Faurdal D."/>
            <person name="Vuksanovic O."/>
            <person name="Mourched A.-S."/>
            <person name="Charusanti P."/>
            <person name="Shaw S."/>
            <person name="Blin K."/>
            <person name="Weber T."/>
        </authorList>
    </citation>
    <scope>NUCLEOTIDE SEQUENCE</scope>
    <source>
        <strain evidence="2">NBC_01482</strain>
    </source>
</reference>